<proteinExistence type="predicted"/>
<dbReference type="EMBL" id="JBDFQZ010000006">
    <property type="protein sequence ID" value="KAK9714846.1"/>
    <property type="molecule type" value="Genomic_DNA"/>
</dbReference>
<accession>A0AAW1K954</accession>
<dbReference type="Proteomes" id="UP001443914">
    <property type="component" value="Unassembled WGS sequence"/>
</dbReference>
<evidence type="ECO:0000313" key="1">
    <source>
        <dbReference type="EMBL" id="KAK9714846.1"/>
    </source>
</evidence>
<comment type="caution">
    <text evidence="1">The sequence shown here is derived from an EMBL/GenBank/DDBJ whole genome shotgun (WGS) entry which is preliminary data.</text>
</comment>
<evidence type="ECO:0000313" key="2">
    <source>
        <dbReference type="Proteomes" id="UP001443914"/>
    </source>
</evidence>
<sequence length="131" mass="14887">MNGGSSKYTWSNGQTWSKCGQNLVLWPKTRATVMGNPNKCYHLIPYDFTSPTSIHMPYYASVRSIFLKILRNSQQRIFPKTVQNFLKNPINPNNKNGKVVSPKYGVLQSSPLKRISSRNSENSNVNTLLNH</sequence>
<organism evidence="1 2">
    <name type="scientific">Saponaria officinalis</name>
    <name type="common">Common soapwort</name>
    <name type="synonym">Lychnis saponaria</name>
    <dbReference type="NCBI Taxonomy" id="3572"/>
    <lineage>
        <taxon>Eukaryota</taxon>
        <taxon>Viridiplantae</taxon>
        <taxon>Streptophyta</taxon>
        <taxon>Embryophyta</taxon>
        <taxon>Tracheophyta</taxon>
        <taxon>Spermatophyta</taxon>
        <taxon>Magnoliopsida</taxon>
        <taxon>eudicotyledons</taxon>
        <taxon>Gunneridae</taxon>
        <taxon>Pentapetalae</taxon>
        <taxon>Caryophyllales</taxon>
        <taxon>Caryophyllaceae</taxon>
        <taxon>Caryophylleae</taxon>
        <taxon>Saponaria</taxon>
    </lineage>
</organism>
<protein>
    <submittedName>
        <fullName evidence="1">Uncharacterized protein</fullName>
    </submittedName>
</protein>
<keyword evidence="2" id="KW-1185">Reference proteome</keyword>
<dbReference type="AlphaFoldDB" id="A0AAW1K954"/>
<gene>
    <name evidence="1" type="ORF">RND81_06G124500</name>
</gene>
<name>A0AAW1K954_SAPOF</name>
<reference evidence="1" key="1">
    <citation type="submission" date="2024-03" db="EMBL/GenBank/DDBJ databases">
        <title>WGS assembly of Saponaria officinalis var. Norfolk2.</title>
        <authorList>
            <person name="Jenkins J."/>
            <person name="Shu S."/>
            <person name="Grimwood J."/>
            <person name="Barry K."/>
            <person name="Goodstein D."/>
            <person name="Schmutz J."/>
            <person name="Leebens-Mack J."/>
            <person name="Osbourn A."/>
        </authorList>
    </citation>
    <scope>NUCLEOTIDE SEQUENCE [LARGE SCALE GENOMIC DNA]</scope>
    <source>
        <strain evidence="1">JIC</strain>
    </source>
</reference>